<reference evidence="2" key="1">
    <citation type="journal article" date="2019" name="Environ. Microbiol.">
        <title>Fungal ecological strategies reflected in gene transcription - a case study of two litter decomposers.</title>
        <authorList>
            <person name="Barbi F."/>
            <person name="Kohler A."/>
            <person name="Barry K."/>
            <person name="Baskaran P."/>
            <person name="Daum C."/>
            <person name="Fauchery L."/>
            <person name="Ihrmark K."/>
            <person name="Kuo A."/>
            <person name="LaButti K."/>
            <person name="Lipzen A."/>
            <person name="Morin E."/>
            <person name="Grigoriev I.V."/>
            <person name="Henrissat B."/>
            <person name="Lindahl B."/>
            <person name="Martin F."/>
        </authorList>
    </citation>
    <scope>NUCLEOTIDE SEQUENCE</scope>
    <source>
        <strain evidence="2">JB14</strain>
    </source>
</reference>
<accession>A0A6A4GTI5</accession>
<evidence type="ECO:0000313" key="2">
    <source>
        <dbReference type="EMBL" id="KAE9389071.1"/>
    </source>
</evidence>
<name>A0A6A4GTI5_9AGAR</name>
<feature type="region of interest" description="Disordered" evidence="1">
    <location>
        <begin position="88"/>
        <end position="116"/>
    </location>
</feature>
<dbReference type="InterPro" id="IPR012337">
    <property type="entry name" value="RNaseH-like_sf"/>
</dbReference>
<keyword evidence="3" id="KW-1185">Reference proteome</keyword>
<evidence type="ECO:0000313" key="3">
    <source>
        <dbReference type="Proteomes" id="UP000799118"/>
    </source>
</evidence>
<dbReference type="SUPFAM" id="SSF53098">
    <property type="entry name" value="Ribonuclease H-like"/>
    <property type="match status" value="1"/>
</dbReference>
<feature type="non-terminal residue" evidence="2">
    <location>
        <position position="1"/>
    </location>
</feature>
<proteinExistence type="predicted"/>
<feature type="compositionally biased region" description="Acidic residues" evidence="1">
    <location>
        <begin position="96"/>
        <end position="114"/>
    </location>
</feature>
<dbReference type="AlphaFoldDB" id="A0A6A4GTI5"/>
<sequence>FRLTKAHMDEYLTEKVAEILKEYAMNNQTLGMAMDNASNNDKMLQELPHQLPPDAPIGTLFQIHYFGHIINLVVKAFLSLFDSSAKALKADGGDKDDNDDNIIEEDEAAEQDAGDWDKIAGLSWSI</sequence>
<dbReference type="OrthoDB" id="2748837at2759"/>
<evidence type="ECO:0000256" key="1">
    <source>
        <dbReference type="SAM" id="MobiDB-lite"/>
    </source>
</evidence>
<gene>
    <name evidence="2" type="ORF">BT96DRAFT_835427</name>
</gene>
<protein>
    <submittedName>
        <fullName evidence="2">Uncharacterized protein</fullName>
    </submittedName>
</protein>
<dbReference type="EMBL" id="ML769713">
    <property type="protein sequence ID" value="KAE9389071.1"/>
    <property type="molecule type" value="Genomic_DNA"/>
</dbReference>
<organism evidence="2 3">
    <name type="scientific">Gymnopus androsaceus JB14</name>
    <dbReference type="NCBI Taxonomy" id="1447944"/>
    <lineage>
        <taxon>Eukaryota</taxon>
        <taxon>Fungi</taxon>
        <taxon>Dikarya</taxon>
        <taxon>Basidiomycota</taxon>
        <taxon>Agaricomycotina</taxon>
        <taxon>Agaricomycetes</taxon>
        <taxon>Agaricomycetidae</taxon>
        <taxon>Agaricales</taxon>
        <taxon>Marasmiineae</taxon>
        <taxon>Omphalotaceae</taxon>
        <taxon>Gymnopus</taxon>
    </lineage>
</organism>
<dbReference type="Proteomes" id="UP000799118">
    <property type="component" value="Unassembled WGS sequence"/>
</dbReference>